<reference evidence="1 2" key="1">
    <citation type="submission" date="2024-01" db="EMBL/GenBank/DDBJ databases">
        <title>The complete chloroplast genome sequence of Lithospermum erythrorhizon: insights into the phylogenetic relationship among Boraginaceae species and the maternal lineages of purple gromwells.</title>
        <authorList>
            <person name="Okada T."/>
            <person name="Watanabe K."/>
        </authorList>
    </citation>
    <scope>NUCLEOTIDE SEQUENCE [LARGE SCALE GENOMIC DNA]</scope>
</reference>
<evidence type="ECO:0000313" key="1">
    <source>
        <dbReference type="EMBL" id="GAA0164959.1"/>
    </source>
</evidence>
<dbReference type="PANTHER" id="PTHR11439:SF524">
    <property type="entry name" value="RNA-DIRECTED DNA POLYMERASE, PROTEIN KINASE RLK-PELLE-DLSV FAMILY"/>
    <property type="match status" value="1"/>
</dbReference>
<organism evidence="1 2">
    <name type="scientific">Lithospermum erythrorhizon</name>
    <name type="common">Purple gromwell</name>
    <name type="synonym">Lithospermum officinale var. erythrorhizon</name>
    <dbReference type="NCBI Taxonomy" id="34254"/>
    <lineage>
        <taxon>Eukaryota</taxon>
        <taxon>Viridiplantae</taxon>
        <taxon>Streptophyta</taxon>
        <taxon>Embryophyta</taxon>
        <taxon>Tracheophyta</taxon>
        <taxon>Spermatophyta</taxon>
        <taxon>Magnoliopsida</taxon>
        <taxon>eudicotyledons</taxon>
        <taxon>Gunneridae</taxon>
        <taxon>Pentapetalae</taxon>
        <taxon>asterids</taxon>
        <taxon>lamiids</taxon>
        <taxon>Boraginales</taxon>
        <taxon>Boraginaceae</taxon>
        <taxon>Boraginoideae</taxon>
        <taxon>Lithospermeae</taxon>
        <taxon>Lithospermum</taxon>
    </lineage>
</organism>
<dbReference type="AlphaFoldDB" id="A0AAV3QLK8"/>
<keyword evidence="2" id="KW-1185">Reference proteome</keyword>
<accession>A0AAV3QLK8</accession>
<dbReference type="Proteomes" id="UP001454036">
    <property type="component" value="Unassembled WGS sequence"/>
</dbReference>
<proteinExistence type="predicted"/>
<gene>
    <name evidence="1" type="ORF">LIER_39883</name>
</gene>
<dbReference type="PANTHER" id="PTHR11439">
    <property type="entry name" value="GAG-POL-RELATED RETROTRANSPOSON"/>
    <property type="match status" value="1"/>
</dbReference>
<sequence length="86" mass="9503">MSSYKSSATPIDTKSKLGVVSGIPYEDPTLFCSLAGALQILTFTRPDISYAVQQLCLFMHAPMTDHMFALKSVLRYIQGTLDYGLH</sequence>
<protein>
    <submittedName>
        <fullName evidence="1">Uncharacterized protein</fullName>
    </submittedName>
</protein>
<name>A0AAV3QLK8_LITER</name>
<dbReference type="EMBL" id="BAABME010022080">
    <property type="protein sequence ID" value="GAA0164959.1"/>
    <property type="molecule type" value="Genomic_DNA"/>
</dbReference>
<comment type="caution">
    <text evidence="1">The sequence shown here is derived from an EMBL/GenBank/DDBJ whole genome shotgun (WGS) entry which is preliminary data.</text>
</comment>
<evidence type="ECO:0000313" key="2">
    <source>
        <dbReference type="Proteomes" id="UP001454036"/>
    </source>
</evidence>